<dbReference type="AlphaFoldDB" id="A0A9W6YZ92"/>
<evidence type="ECO:0000313" key="2">
    <source>
        <dbReference type="Proteomes" id="UP001165063"/>
    </source>
</evidence>
<dbReference type="EMBL" id="BSXU01001544">
    <property type="protein sequence ID" value="GMG28600.1"/>
    <property type="molecule type" value="Genomic_DNA"/>
</dbReference>
<proteinExistence type="predicted"/>
<name>A0A9W6YZ92_AMBMO</name>
<accession>A0A9W6YZ92</accession>
<comment type="caution">
    <text evidence="1">The sequence shown here is derived from an EMBL/GenBank/DDBJ whole genome shotgun (WGS) entry which is preliminary data.</text>
</comment>
<gene>
    <name evidence="1" type="ORF">Amon01_000359900</name>
</gene>
<protein>
    <submittedName>
        <fullName evidence="1">Unnamed protein product</fullName>
    </submittedName>
</protein>
<organism evidence="1 2">
    <name type="scientific">Ambrosiozyma monospora</name>
    <name type="common">Yeast</name>
    <name type="synonym">Endomycopsis monosporus</name>
    <dbReference type="NCBI Taxonomy" id="43982"/>
    <lineage>
        <taxon>Eukaryota</taxon>
        <taxon>Fungi</taxon>
        <taxon>Dikarya</taxon>
        <taxon>Ascomycota</taxon>
        <taxon>Saccharomycotina</taxon>
        <taxon>Pichiomycetes</taxon>
        <taxon>Pichiales</taxon>
        <taxon>Pichiaceae</taxon>
        <taxon>Ambrosiozyma</taxon>
    </lineage>
</organism>
<keyword evidence="2" id="KW-1185">Reference proteome</keyword>
<dbReference type="Proteomes" id="UP001165063">
    <property type="component" value="Unassembled WGS sequence"/>
</dbReference>
<sequence length="142" mass="16410">MGSRRCDRMAFSLERKRYGKVILRAVKFLIPETVGLVTRKFKSLNVVGCVRRAMIFGRLYLLMEGKKDGISLVDLLIVVDVILKLEESIDYVGDRNILEWAGDSRNTEDIFVNADVVFIRFEKGFKGIRWMENWYLGTSNIP</sequence>
<evidence type="ECO:0000313" key="1">
    <source>
        <dbReference type="EMBL" id="GMG28600.1"/>
    </source>
</evidence>
<reference evidence="1" key="1">
    <citation type="submission" date="2023-04" db="EMBL/GenBank/DDBJ databases">
        <title>Ambrosiozyma monospora NBRC 1965.</title>
        <authorList>
            <person name="Ichikawa N."/>
            <person name="Sato H."/>
            <person name="Tonouchi N."/>
        </authorList>
    </citation>
    <scope>NUCLEOTIDE SEQUENCE</scope>
    <source>
        <strain evidence="1">NBRC 1965</strain>
    </source>
</reference>